<dbReference type="Gene3D" id="3.30.450.40">
    <property type="match status" value="2"/>
</dbReference>
<dbReference type="OrthoDB" id="5241249at2"/>
<dbReference type="InterPro" id="IPR011712">
    <property type="entry name" value="Sig_transdc_His_kin_sub3_dim/P"/>
</dbReference>
<dbReference type="InterPro" id="IPR029016">
    <property type="entry name" value="GAF-like_dom_sf"/>
</dbReference>
<evidence type="ECO:0000313" key="6">
    <source>
        <dbReference type="EMBL" id="RFA06710.1"/>
    </source>
</evidence>
<dbReference type="InterPro" id="IPR036890">
    <property type="entry name" value="HATPase_C_sf"/>
</dbReference>
<dbReference type="PANTHER" id="PTHR24421">
    <property type="entry name" value="NITRATE/NITRITE SENSOR PROTEIN NARX-RELATED"/>
    <property type="match status" value="1"/>
</dbReference>
<gene>
    <name evidence="6" type="ORF">B7R21_18800</name>
</gene>
<dbReference type="Pfam" id="PF02518">
    <property type="entry name" value="HATPase_c"/>
    <property type="match status" value="1"/>
</dbReference>
<reference evidence="6 7" key="1">
    <citation type="submission" date="2017-04" db="EMBL/GenBank/DDBJ databases">
        <title>Comparative genome analysis of Subtercola boreus.</title>
        <authorList>
            <person name="Cho Y.-J."/>
            <person name="Cho A."/>
            <person name="Kim O.-S."/>
            <person name="Lee J.-I."/>
        </authorList>
    </citation>
    <scope>NUCLEOTIDE SEQUENCE [LARGE SCALE GENOMIC DNA]</scope>
    <source>
        <strain evidence="6 7">P27444</strain>
    </source>
</reference>
<evidence type="ECO:0000256" key="2">
    <source>
        <dbReference type="ARBA" id="ARBA00022777"/>
    </source>
</evidence>
<dbReference type="SUPFAM" id="SSF55781">
    <property type="entry name" value="GAF domain-like"/>
    <property type="match status" value="2"/>
</dbReference>
<accession>A0A3E0VBH3</accession>
<dbReference type="RefSeq" id="WP_116284797.1">
    <property type="nucleotide sequence ID" value="NZ_NBXA01000053.1"/>
</dbReference>
<dbReference type="SMART" id="SM00387">
    <property type="entry name" value="HATPase_c"/>
    <property type="match status" value="1"/>
</dbReference>
<dbReference type="Pfam" id="PF07730">
    <property type="entry name" value="HisKA_3"/>
    <property type="match status" value="1"/>
</dbReference>
<organism evidence="6 7">
    <name type="scientific">Subtercola boreus</name>
    <dbReference type="NCBI Taxonomy" id="120213"/>
    <lineage>
        <taxon>Bacteria</taxon>
        <taxon>Bacillati</taxon>
        <taxon>Actinomycetota</taxon>
        <taxon>Actinomycetes</taxon>
        <taxon>Micrococcales</taxon>
        <taxon>Microbacteriaceae</taxon>
        <taxon>Subtercola</taxon>
    </lineage>
</organism>
<feature type="domain" description="GAF" evidence="4">
    <location>
        <begin position="53"/>
        <end position="199"/>
    </location>
</feature>
<evidence type="ECO:0000256" key="1">
    <source>
        <dbReference type="ARBA" id="ARBA00022679"/>
    </source>
</evidence>
<dbReference type="PANTHER" id="PTHR24421:SF56">
    <property type="entry name" value="OXYGEN SENSOR HISTIDINE KINASE RESPONSE REGULATOR DOST"/>
    <property type="match status" value="1"/>
</dbReference>
<dbReference type="Proteomes" id="UP000256709">
    <property type="component" value="Unassembled WGS sequence"/>
</dbReference>
<dbReference type="GO" id="GO:0046983">
    <property type="term" value="F:protein dimerization activity"/>
    <property type="evidence" value="ECO:0007669"/>
    <property type="project" value="InterPro"/>
</dbReference>
<dbReference type="GO" id="GO:0000155">
    <property type="term" value="F:phosphorelay sensor kinase activity"/>
    <property type="evidence" value="ECO:0007669"/>
    <property type="project" value="InterPro"/>
</dbReference>
<sequence>MTDHDFLSFPDQGRGELDVAISDLVEKARGVLLTQGRLRALLRANQAVVEQLELPVVLERIVAAAVELVDAQYGALGVLSPNGGLEQFINVGMTAEDIRAIGHLPEGHGLLGALIENPHPIRLAMISDDLRSSGFPAGHPPMGSFLGVPVRVRSEVYGNLYLSNQSSGEFSAEDEQLVTALAATAGVAIENARLFAETRRRQAWSAASAEITAALLSSDETDLIALVADRVAALAEADLVCIVGEADGTDRFVINTAIGDGAESVLGLRISNAEPSLASVLEARQPRLFADREFGPLTPDGDAIGPAMAIPLMSGGAAKGVLLVVRDRLGLPFISSDLEMAADFAGQASIAMELARARADRQTLALFEDRARIARDLHDHVIQQIFATGLEMQSIAGSAAPSLVTDRILVSVANLDTSISQIRTIIFALSARPIAQPTIRHRILDLVQELSAGFSTTPVVRFAGPVDFLVTDDLADDVAAVCREAITNVAKHAAASTISITLEIIEADVVFEVRDNGVGIRPGARRSGLRNLAQRAKSRSGTLTVHSLHPGTSVRWSIPISESAREA</sequence>
<dbReference type="InterPro" id="IPR050482">
    <property type="entry name" value="Sensor_HK_TwoCompSys"/>
</dbReference>
<feature type="domain" description="Histidine kinase/HSP90-like ATPase" evidence="5">
    <location>
        <begin position="473"/>
        <end position="562"/>
    </location>
</feature>
<dbReference type="CDD" id="cd16917">
    <property type="entry name" value="HATPase_UhpB-NarQ-NarX-like"/>
    <property type="match status" value="1"/>
</dbReference>
<keyword evidence="1" id="KW-0808">Transferase</keyword>
<dbReference type="SUPFAM" id="SSF55874">
    <property type="entry name" value="ATPase domain of HSP90 chaperone/DNA topoisomerase II/histidine kinase"/>
    <property type="match status" value="1"/>
</dbReference>
<dbReference type="Pfam" id="PF13185">
    <property type="entry name" value="GAF_2"/>
    <property type="match status" value="2"/>
</dbReference>
<proteinExistence type="predicted"/>
<dbReference type="Gene3D" id="3.30.565.10">
    <property type="entry name" value="Histidine kinase-like ATPase, C-terminal domain"/>
    <property type="match status" value="1"/>
</dbReference>
<name>A0A3E0VBH3_9MICO</name>
<keyword evidence="2" id="KW-0418">Kinase</keyword>
<dbReference type="AlphaFoldDB" id="A0A3E0VBH3"/>
<evidence type="ECO:0000313" key="7">
    <source>
        <dbReference type="Proteomes" id="UP000256709"/>
    </source>
</evidence>
<dbReference type="InterPro" id="IPR003018">
    <property type="entry name" value="GAF"/>
</dbReference>
<evidence type="ECO:0008006" key="8">
    <source>
        <dbReference type="Google" id="ProtNLM"/>
    </source>
</evidence>
<dbReference type="InterPro" id="IPR003594">
    <property type="entry name" value="HATPase_dom"/>
</dbReference>
<dbReference type="EMBL" id="NBXA01000053">
    <property type="protein sequence ID" value="RFA06710.1"/>
    <property type="molecule type" value="Genomic_DNA"/>
</dbReference>
<dbReference type="Gene3D" id="1.20.5.1930">
    <property type="match status" value="1"/>
</dbReference>
<evidence type="ECO:0000259" key="5">
    <source>
        <dbReference type="SMART" id="SM00387"/>
    </source>
</evidence>
<feature type="domain" description="GAF" evidence="4">
    <location>
        <begin position="219"/>
        <end position="362"/>
    </location>
</feature>
<keyword evidence="3" id="KW-0902">Two-component regulatory system</keyword>
<protein>
    <recommendedName>
        <fullName evidence="8">Histidine kinase</fullName>
    </recommendedName>
</protein>
<comment type="caution">
    <text evidence="6">The sequence shown here is derived from an EMBL/GenBank/DDBJ whole genome shotgun (WGS) entry which is preliminary data.</text>
</comment>
<evidence type="ECO:0000259" key="4">
    <source>
        <dbReference type="SMART" id="SM00065"/>
    </source>
</evidence>
<evidence type="ECO:0000256" key="3">
    <source>
        <dbReference type="ARBA" id="ARBA00023012"/>
    </source>
</evidence>
<dbReference type="GO" id="GO:0016020">
    <property type="term" value="C:membrane"/>
    <property type="evidence" value="ECO:0007669"/>
    <property type="project" value="InterPro"/>
</dbReference>
<dbReference type="SMART" id="SM00065">
    <property type="entry name" value="GAF"/>
    <property type="match status" value="2"/>
</dbReference>